<dbReference type="Proteomes" id="UP000315082">
    <property type="component" value="Chromosome"/>
</dbReference>
<name>A0A518JZK6_9BACT</name>
<evidence type="ECO:0000313" key="2">
    <source>
        <dbReference type="Proteomes" id="UP000315082"/>
    </source>
</evidence>
<evidence type="ECO:0000313" key="1">
    <source>
        <dbReference type="EMBL" id="QDV70905.1"/>
    </source>
</evidence>
<organism evidence="1 2">
    <name type="scientific">Rosistilla carotiformis</name>
    <dbReference type="NCBI Taxonomy" id="2528017"/>
    <lineage>
        <taxon>Bacteria</taxon>
        <taxon>Pseudomonadati</taxon>
        <taxon>Planctomycetota</taxon>
        <taxon>Planctomycetia</taxon>
        <taxon>Pirellulales</taxon>
        <taxon>Pirellulaceae</taxon>
        <taxon>Rosistilla</taxon>
    </lineage>
</organism>
<protein>
    <submittedName>
        <fullName evidence="1">Uncharacterized protein</fullName>
    </submittedName>
</protein>
<proteinExistence type="predicted"/>
<dbReference type="KEGG" id="rcf:Poly24_46380"/>
<reference evidence="1 2" key="1">
    <citation type="submission" date="2019-02" db="EMBL/GenBank/DDBJ databases">
        <title>Deep-cultivation of Planctomycetes and their phenomic and genomic characterization uncovers novel biology.</title>
        <authorList>
            <person name="Wiegand S."/>
            <person name="Jogler M."/>
            <person name="Boedeker C."/>
            <person name="Pinto D."/>
            <person name="Vollmers J."/>
            <person name="Rivas-Marin E."/>
            <person name="Kohn T."/>
            <person name="Peeters S.H."/>
            <person name="Heuer A."/>
            <person name="Rast P."/>
            <person name="Oberbeckmann S."/>
            <person name="Bunk B."/>
            <person name="Jeske O."/>
            <person name="Meyerdierks A."/>
            <person name="Storesund J.E."/>
            <person name="Kallscheuer N."/>
            <person name="Luecker S."/>
            <person name="Lage O.M."/>
            <person name="Pohl T."/>
            <person name="Merkel B.J."/>
            <person name="Hornburger P."/>
            <person name="Mueller R.-W."/>
            <person name="Bruemmer F."/>
            <person name="Labrenz M."/>
            <person name="Spormann A.M."/>
            <person name="Op den Camp H."/>
            <person name="Overmann J."/>
            <person name="Amann R."/>
            <person name="Jetten M.S.M."/>
            <person name="Mascher T."/>
            <person name="Medema M.H."/>
            <person name="Devos D.P."/>
            <person name="Kaster A.-K."/>
            <person name="Ovreas L."/>
            <person name="Rohde M."/>
            <person name="Galperin M.Y."/>
            <person name="Jogler C."/>
        </authorList>
    </citation>
    <scope>NUCLEOTIDE SEQUENCE [LARGE SCALE GENOMIC DNA]</scope>
    <source>
        <strain evidence="1 2">Poly24</strain>
    </source>
</reference>
<gene>
    <name evidence="1" type="ORF">Poly24_46380</name>
</gene>
<keyword evidence="2" id="KW-1185">Reference proteome</keyword>
<dbReference type="EMBL" id="CP036348">
    <property type="protein sequence ID" value="QDV70905.1"/>
    <property type="molecule type" value="Genomic_DNA"/>
</dbReference>
<dbReference type="AlphaFoldDB" id="A0A518JZK6"/>
<sequence length="201" mass="21968">MAFALRKVALVLCRFTALRQLVAVIVSMIRSQASYRFPLVMLLVATALTATPATAESAAEIDLGSSILTEPPAIDDREVYIVTSKLRGTVPKVGAIMHASIAFCPKGVSPVVYENGVAVSNCYECKLYGTQVMERGFQLERKRIGVTATKVCGISAATAERRMRNHNALNIPILNDCRHHVIQALGLRNRRGHLKRPIALK</sequence>
<accession>A0A518JZK6</accession>